<dbReference type="STRING" id="563192.HMPREF0179_01533"/>
<keyword evidence="3" id="KW-1185">Reference proteome</keyword>
<gene>
    <name evidence="2" type="ORF">HMPREF0179_01533</name>
</gene>
<evidence type="ECO:0000313" key="3">
    <source>
        <dbReference type="Proteomes" id="UP000006034"/>
    </source>
</evidence>
<dbReference type="InterPro" id="IPR036514">
    <property type="entry name" value="SGNH_hydro_sf"/>
</dbReference>
<feature type="domain" description="SGNH hydrolase-type esterase" evidence="1">
    <location>
        <begin position="6"/>
        <end position="178"/>
    </location>
</feature>
<dbReference type="Proteomes" id="UP000006034">
    <property type="component" value="Unassembled WGS sequence"/>
</dbReference>
<dbReference type="EMBL" id="ADCP02000001">
    <property type="protein sequence ID" value="EFV44632.1"/>
    <property type="molecule type" value="Genomic_DNA"/>
</dbReference>
<dbReference type="AlphaFoldDB" id="E5Y5S0"/>
<dbReference type="PANTHER" id="PTHR30383:SF5">
    <property type="entry name" value="SGNH HYDROLASE-TYPE ESTERASE DOMAIN-CONTAINING PROTEIN"/>
    <property type="match status" value="1"/>
</dbReference>
<dbReference type="RefSeq" id="WP_005026819.1">
    <property type="nucleotide sequence ID" value="NZ_KE150238.1"/>
</dbReference>
<dbReference type="GO" id="GO:0004622">
    <property type="term" value="F:phosphatidylcholine lysophospholipase activity"/>
    <property type="evidence" value="ECO:0007669"/>
    <property type="project" value="TreeGrafter"/>
</dbReference>
<reference evidence="2 3" key="1">
    <citation type="submission" date="2010-10" db="EMBL/GenBank/DDBJ databases">
        <authorList>
            <consortium name="The Broad Institute Genome Sequencing Platform"/>
            <person name="Ward D."/>
            <person name="Earl A."/>
            <person name="Feldgarden M."/>
            <person name="Young S.K."/>
            <person name="Gargeya S."/>
            <person name="Zeng Q."/>
            <person name="Alvarado L."/>
            <person name="Berlin A."/>
            <person name="Bochicchio J."/>
            <person name="Chapman S.B."/>
            <person name="Chen Z."/>
            <person name="Freedman E."/>
            <person name="Gellesch M."/>
            <person name="Goldberg J."/>
            <person name="Griggs A."/>
            <person name="Gujja S."/>
            <person name="Heilman E."/>
            <person name="Heiman D."/>
            <person name="Howarth C."/>
            <person name="Mehta T."/>
            <person name="Neiman D."/>
            <person name="Pearson M."/>
            <person name="Roberts A."/>
            <person name="Saif S."/>
            <person name="Shea T."/>
            <person name="Shenoy N."/>
            <person name="Sisk P."/>
            <person name="Stolte C."/>
            <person name="Sykes S."/>
            <person name="White J."/>
            <person name="Yandava C."/>
            <person name="Allen-Vercoe E."/>
            <person name="Sibley C."/>
            <person name="Ambrose C.E."/>
            <person name="Strauss J."/>
            <person name="Daigneault M."/>
            <person name="Haas B."/>
            <person name="Nusbaum C."/>
            <person name="Birren B."/>
        </authorList>
    </citation>
    <scope>NUCLEOTIDE SEQUENCE [LARGE SCALE GENOMIC DNA]</scope>
    <source>
        <strain evidence="2 3">3_1_6</strain>
    </source>
</reference>
<dbReference type="HOGENOM" id="CLU_088196_2_0_7"/>
<evidence type="ECO:0000259" key="1">
    <source>
        <dbReference type="Pfam" id="PF13472"/>
    </source>
</evidence>
<dbReference type="PANTHER" id="PTHR30383">
    <property type="entry name" value="THIOESTERASE 1/PROTEASE 1/LYSOPHOSPHOLIPASE L1"/>
    <property type="match status" value="1"/>
</dbReference>
<organism evidence="2 3">
    <name type="scientific">Bilophila wadsworthia (strain 3_1_6)</name>
    <dbReference type="NCBI Taxonomy" id="563192"/>
    <lineage>
        <taxon>Bacteria</taxon>
        <taxon>Pseudomonadati</taxon>
        <taxon>Thermodesulfobacteriota</taxon>
        <taxon>Desulfovibrionia</taxon>
        <taxon>Desulfovibrionales</taxon>
        <taxon>Desulfovibrionaceae</taxon>
        <taxon>Bilophila</taxon>
    </lineage>
</organism>
<dbReference type="InterPro" id="IPR013830">
    <property type="entry name" value="SGNH_hydro"/>
</dbReference>
<accession>E5Y5S0</accession>
<protein>
    <recommendedName>
        <fullName evidence="1">SGNH hydrolase-type esterase domain-containing protein</fullName>
    </recommendedName>
</protein>
<dbReference type="OrthoDB" id="5196031at2"/>
<dbReference type="Gene3D" id="3.40.50.1110">
    <property type="entry name" value="SGNH hydrolase"/>
    <property type="match status" value="1"/>
</dbReference>
<dbReference type="SUPFAM" id="SSF52266">
    <property type="entry name" value="SGNH hydrolase"/>
    <property type="match status" value="1"/>
</dbReference>
<sequence length="197" mass="21435">MKTFFFFGDSITLGVNDTLAGGWIGRFAGLASQRAGLPVPPSTFYNLGVRKHSSLQIRERWASEYRSRVNDATVPYLIFCFGTVDMAAPNGNVAVPMQESTQNAQAILSEAQMEAPVLMMGPPPVKNPDHLERLNKLNETYAGLCLDLGVAYLDLLKGLPAVYVADLDDGLHPGKTGNMLIAEQLLNAPIVQGWIRS</sequence>
<dbReference type="GeneID" id="78086654"/>
<evidence type="ECO:0000313" key="2">
    <source>
        <dbReference type="EMBL" id="EFV44632.1"/>
    </source>
</evidence>
<dbReference type="Pfam" id="PF13472">
    <property type="entry name" value="Lipase_GDSL_2"/>
    <property type="match status" value="1"/>
</dbReference>
<dbReference type="eggNOG" id="COG2755">
    <property type="taxonomic scope" value="Bacteria"/>
</dbReference>
<reference evidence="2 3" key="2">
    <citation type="submission" date="2013-04" db="EMBL/GenBank/DDBJ databases">
        <title>The Genome Sequence of Bilophila wadsworthia 3_1_6.</title>
        <authorList>
            <consortium name="The Broad Institute Genomics Platform"/>
            <person name="Earl A."/>
            <person name="Ward D."/>
            <person name="Feldgarden M."/>
            <person name="Gevers D."/>
            <person name="Sibley C."/>
            <person name="Strauss J."/>
            <person name="Allen-Vercoe E."/>
            <person name="Walker B."/>
            <person name="Young S."/>
            <person name="Zeng Q."/>
            <person name="Gargeya S."/>
            <person name="Fitzgerald M."/>
            <person name="Haas B."/>
            <person name="Abouelleil A."/>
            <person name="Allen A.W."/>
            <person name="Alvarado L."/>
            <person name="Arachchi H.M."/>
            <person name="Berlin A.M."/>
            <person name="Chapman S.B."/>
            <person name="Gainer-Dewar J."/>
            <person name="Goldberg J."/>
            <person name="Griggs A."/>
            <person name="Gujja S."/>
            <person name="Hansen M."/>
            <person name="Howarth C."/>
            <person name="Imamovic A."/>
            <person name="Ireland A."/>
            <person name="Larimer J."/>
            <person name="McCowan C."/>
            <person name="Murphy C."/>
            <person name="Pearson M."/>
            <person name="Poon T.W."/>
            <person name="Priest M."/>
            <person name="Roberts A."/>
            <person name="Saif S."/>
            <person name="Shea T."/>
            <person name="Sisk P."/>
            <person name="Sykes S."/>
            <person name="Wortman J."/>
            <person name="Nusbaum C."/>
            <person name="Birren B."/>
        </authorList>
    </citation>
    <scope>NUCLEOTIDE SEQUENCE [LARGE SCALE GENOMIC DNA]</scope>
    <source>
        <strain evidence="2 3">3_1_6</strain>
    </source>
</reference>
<comment type="caution">
    <text evidence="2">The sequence shown here is derived from an EMBL/GenBank/DDBJ whole genome shotgun (WGS) entry which is preliminary data.</text>
</comment>
<name>E5Y5S0_BILW3</name>
<proteinExistence type="predicted"/>
<dbReference type="InterPro" id="IPR051532">
    <property type="entry name" value="Ester_Hydrolysis_Enzymes"/>
</dbReference>